<evidence type="ECO:0000313" key="3">
    <source>
        <dbReference type="EMBL" id="VDD96164.1"/>
    </source>
</evidence>
<dbReference type="GO" id="GO:0019207">
    <property type="term" value="F:kinase regulator activity"/>
    <property type="evidence" value="ECO:0007669"/>
    <property type="project" value="TreeGrafter"/>
</dbReference>
<sequence length="119" mass="13502">MEEEKSLLREAEAAVGELSFAVKKIELSSKLKSTELCVYVNLTTCENENYCVELTSRGWRIVSGTHDKISSPTTSELTSTSHCYETMYQLLDSLSPEYRVRFSNKVASELERHLRTEAS</sequence>
<keyword evidence="4" id="KW-1185">Reference proteome</keyword>
<organism evidence="5">
    <name type="scientific">Enterobius vermicularis</name>
    <name type="common">Human pinworm</name>
    <dbReference type="NCBI Taxonomy" id="51028"/>
    <lineage>
        <taxon>Eukaryota</taxon>
        <taxon>Metazoa</taxon>
        <taxon>Ecdysozoa</taxon>
        <taxon>Nematoda</taxon>
        <taxon>Chromadorea</taxon>
        <taxon>Rhabditida</taxon>
        <taxon>Spirurina</taxon>
        <taxon>Oxyuridomorpha</taxon>
        <taxon>Oxyuroidea</taxon>
        <taxon>Oxyuridae</taxon>
        <taxon>Enterobius</taxon>
    </lineage>
</organism>
<evidence type="ECO:0000313" key="5">
    <source>
        <dbReference type="WBParaSite" id="EVEC_0001162201-mRNA-1"/>
    </source>
</evidence>
<protein>
    <submittedName>
        <fullName evidence="5">DUF727 domain-containing protein</fullName>
    </submittedName>
</protein>
<name>A0A0N4VL69_ENTVE</name>
<dbReference type="Pfam" id="PF05303">
    <property type="entry name" value="GSKIP_dom"/>
    <property type="match status" value="1"/>
</dbReference>
<proteinExistence type="inferred from homology"/>
<dbReference type="Gene3D" id="3.30.2280.10">
    <property type="entry name" value="Hypothetical protein (hspc210)"/>
    <property type="match status" value="1"/>
</dbReference>
<dbReference type="WBParaSite" id="EVEC_0001162201-mRNA-1">
    <property type="protein sequence ID" value="EVEC_0001162201-mRNA-1"/>
    <property type="gene ID" value="EVEC_0001162201"/>
</dbReference>
<evidence type="ECO:0000313" key="4">
    <source>
        <dbReference type="Proteomes" id="UP000274131"/>
    </source>
</evidence>
<evidence type="ECO:0000256" key="1">
    <source>
        <dbReference type="ARBA" id="ARBA00009571"/>
    </source>
</evidence>
<feature type="domain" description="GSKIP" evidence="2">
    <location>
        <begin position="9"/>
        <end position="111"/>
    </location>
</feature>
<dbReference type="InterPro" id="IPR037395">
    <property type="entry name" value="GSKIP"/>
</dbReference>
<dbReference type="EMBL" id="UXUI01011336">
    <property type="protein sequence ID" value="VDD96164.1"/>
    <property type="molecule type" value="Genomic_DNA"/>
</dbReference>
<accession>A0A0N4VL69</accession>
<evidence type="ECO:0000259" key="2">
    <source>
        <dbReference type="Pfam" id="PF05303"/>
    </source>
</evidence>
<dbReference type="PANTHER" id="PTHR12490:SF4">
    <property type="entry name" value="GSK3B-INTERACTING PROTEIN"/>
    <property type="match status" value="1"/>
</dbReference>
<dbReference type="GO" id="GO:0060828">
    <property type="term" value="P:regulation of canonical Wnt signaling pathway"/>
    <property type="evidence" value="ECO:0007669"/>
    <property type="project" value="InterPro"/>
</dbReference>
<dbReference type="STRING" id="51028.A0A0N4VL69"/>
<dbReference type="InterPro" id="IPR007967">
    <property type="entry name" value="GSKIP_dom"/>
</dbReference>
<dbReference type="GO" id="GO:0005737">
    <property type="term" value="C:cytoplasm"/>
    <property type="evidence" value="ECO:0007669"/>
    <property type="project" value="TreeGrafter"/>
</dbReference>
<gene>
    <name evidence="3" type="ORF">EVEC_LOCUS10915</name>
</gene>
<comment type="similarity">
    <text evidence="1">Belongs to the GSKIP family.</text>
</comment>
<dbReference type="PANTHER" id="PTHR12490">
    <property type="entry name" value="GSK3B-INTERACTING PROTEIN"/>
    <property type="match status" value="1"/>
</dbReference>
<dbReference type="AlphaFoldDB" id="A0A0N4VL69"/>
<dbReference type="Proteomes" id="UP000274131">
    <property type="component" value="Unassembled WGS sequence"/>
</dbReference>
<dbReference type="SUPFAM" id="SSF103107">
    <property type="entry name" value="Hypothetical protein c14orf129, hspc210"/>
    <property type="match status" value="1"/>
</dbReference>
<dbReference type="OrthoDB" id="5804279at2759"/>
<dbReference type="InterPro" id="IPR023231">
    <property type="entry name" value="GSKIP_dom_sf"/>
</dbReference>
<reference evidence="3 4" key="2">
    <citation type="submission" date="2018-10" db="EMBL/GenBank/DDBJ databases">
        <authorList>
            <consortium name="Pathogen Informatics"/>
        </authorList>
    </citation>
    <scope>NUCLEOTIDE SEQUENCE [LARGE SCALE GENOMIC DNA]</scope>
</reference>
<reference evidence="5" key="1">
    <citation type="submission" date="2017-02" db="UniProtKB">
        <authorList>
            <consortium name="WormBaseParasite"/>
        </authorList>
    </citation>
    <scope>IDENTIFICATION</scope>
</reference>
<dbReference type="GO" id="GO:0051018">
    <property type="term" value="F:protein kinase A binding"/>
    <property type="evidence" value="ECO:0007669"/>
    <property type="project" value="TreeGrafter"/>
</dbReference>